<accession>A0ABV4E1N8</accession>
<evidence type="ECO:0000313" key="1">
    <source>
        <dbReference type="EMBL" id="MEY8765050.1"/>
    </source>
</evidence>
<keyword evidence="2" id="KW-1185">Reference proteome</keyword>
<sequence length="132" mass="15583">MGNFKNISAESKEVKRIDRYYASLKAEAEKRMKRKNLSEGKVNEYKHKINLYDVEKNRQINEIKERCSVKLEIIFQNTVVYAVPIIYFKYKSIYKNKLENELGECCFNKITGQIVGIGPSHKSKKNIRRMNE</sequence>
<reference evidence="1 2" key="1">
    <citation type="submission" date="2024-08" db="EMBL/GenBank/DDBJ databases">
        <title>Clostridium lapicellarii sp. nov., and Clostridium renhuaiense sp. nov., two species isolated from the mud in a fermentation cellar used for producing sauce-flavour Chinese liquors.</title>
        <authorList>
            <person name="Yang F."/>
            <person name="Wang H."/>
            <person name="Chen L.Q."/>
            <person name="Zhou N."/>
            <person name="Lu J.J."/>
            <person name="Pu X.X."/>
            <person name="Wan B."/>
            <person name="Wang L."/>
            <person name="Liu S.J."/>
        </authorList>
    </citation>
    <scope>NUCLEOTIDE SEQUENCE [LARGE SCALE GENOMIC DNA]</scope>
    <source>
        <strain evidence="1 2">MT-113</strain>
    </source>
</reference>
<proteinExistence type="predicted"/>
<evidence type="ECO:0000313" key="2">
    <source>
        <dbReference type="Proteomes" id="UP001565220"/>
    </source>
</evidence>
<comment type="caution">
    <text evidence="1">The sequence shown here is derived from an EMBL/GenBank/DDBJ whole genome shotgun (WGS) entry which is preliminary data.</text>
</comment>
<gene>
    <name evidence="1" type="ORF">AB8S09_15635</name>
</gene>
<organism evidence="1 2">
    <name type="scientific">Clostridium lapidicellarium</name>
    <dbReference type="NCBI Taxonomy" id="3240931"/>
    <lineage>
        <taxon>Bacteria</taxon>
        <taxon>Bacillati</taxon>
        <taxon>Bacillota</taxon>
        <taxon>Clostridia</taxon>
        <taxon>Eubacteriales</taxon>
        <taxon>Clostridiaceae</taxon>
        <taxon>Clostridium</taxon>
    </lineage>
</organism>
<name>A0ABV4E1N8_9CLOT</name>
<dbReference type="EMBL" id="JBGFFE010000046">
    <property type="protein sequence ID" value="MEY8765050.1"/>
    <property type="molecule type" value="Genomic_DNA"/>
</dbReference>
<dbReference type="Proteomes" id="UP001565220">
    <property type="component" value="Unassembled WGS sequence"/>
</dbReference>
<protein>
    <submittedName>
        <fullName evidence="1">Uncharacterized protein</fullName>
    </submittedName>
</protein>
<dbReference type="RefSeq" id="WP_369869526.1">
    <property type="nucleotide sequence ID" value="NZ_JBGFFE010000046.1"/>
</dbReference>